<keyword evidence="1" id="KW-0472">Membrane</keyword>
<accession>A0A150FAG8</accession>
<keyword evidence="1" id="KW-0812">Transmembrane</keyword>
<gene>
    <name evidence="2" type="ORF">AXI58_09935</name>
</gene>
<dbReference type="AlphaFoldDB" id="A0A150FAG8"/>
<evidence type="ECO:0000313" key="2">
    <source>
        <dbReference type="EMBL" id="KXZ22301.1"/>
    </source>
</evidence>
<feature type="transmembrane region" description="Helical" evidence="1">
    <location>
        <begin position="47"/>
        <end position="67"/>
    </location>
</feature>
<protein>
    <submittedName>
        <fullName evidence="2">Uncharacterized protein</fullName>
    </submittedName>
</protein>
<keyword evidence="1" id="KW-1133">Transmembrane helix</keyword>
<evidence type="ECO:0000313" key="3">
    <source>
        <dbReference type="Proteomes" id="UP000075430"/>
    </source>
</evidence>
<dbReference type="EMBL" id="LSBA01000005">
    <property type="protein sequence ID" value="KXZ22301.1"/>
    <property type="molecule type" value="Genomic_DNA"/>
</dbReference>
<name>A0A150FAG8_9BACI</name>
<sequence length="82" mass="8972">MNKINRYILALKTTEGRVLITMLLMFEALSGSLFSQFKAVNFTGASIFGVIAAMSVVFPTLLVSIVISKVCKNLIEKPAPTY</sequence>
<proteinExistence type="predicted"/>
<comment type="caution">
    <text evidence="2">The sequence shown here is derived from an EMBL/GenBank/DDBJ whole genome shotgun (WGS) entry which is preliminary data.</text>
</comment>
<dbReference type="OrthoDB" id="9943985at2"/>
<dbReference type="Proteomes" id="UP000075430">
    <property type="component" value="Unassembled WGS sequence"/>
</dbReference>
<dbReference type="RefSeq" id="WP_061520646.1">
    <property type="nucleotide sequence ID" value="NZ_JAJJBV010000006.1"/>
</dbReference>
<feature type="transmembrane region" description="Helical" evidence="1">
    <location>
        <begin position="16"/>
        <end position="35"/>
    </location>
</feature>
<keyword evidence="3" id="KW-1185">Reference proteome</keyword>
<reference evidence="3" key="1">
    <citation type="submission" date="2016-02" db="EMBL/GenBank/DDBJ databases">
        <authorList>
            <person name="Dunlap C."/>
        </authorList>
    </citation>
    <scope>NUCLEOTIDE SEQUENCE [LARGE SCALE GENOMIC DNA]</scope>
    <source>
        <strain evidence="3">NRRL B-41092</strain>
    </source>
</reference>
<organism evidence="2 3">
    <name type="scientific">Bacillus nakamurai</name>
    <dbReference type="NCBI Taxonomy" id="1793963"/>
    <lineage>
        <taxon>Bacteria</taxon>
        <taxon>Bacillati</taxon>
        <taxon>Bacillota</taxon>
        <taxon>Bacilli</taxon>
        <taxon>Bacillales</taxon>
        <taxon>Bacillaceae</taxon>
        <taxon>Bacillus</taxon>
    </lineage>
</organism>
<evidence type="ECO:0000256" key="1">
    <source>
        <dbReference type="SAM" id="Phobius"/>
    </source>
</evidence>